<dbReference type="EMBL" id="VIIS01001915">
    <property type="protein sequence ID" value="KAF0290989.1"/>
    <property type="molecule type" value="Genomic_DNA"/>
</dbReference>
<feature type="region of interest" description="Disordered" evidence="1">
    <location>
        <begin position="162"/>
        <end position="195"/>
    </location>
</feature>
<feature type="compositionally biased region" description="Low complexity" evidence="1">
    <location>
        <begin position="185"/>
        <end position="195"/>
    </location>
</feature>
<proteinExistence type="predicted"/>
<dbReference type="PANTHER" id="PTHR47148:SF1">
    <property type="entry name" value="CYTOCHROME C OXIDASE ASSEMBLY FACTOR 1 HOMOLOG"/>
    <property type="match status" value="1"/>
</dbReference>
<gene>
    <name evidence="2" type="ORF">FJT64_010822</name>
</gene>
<sequence length="195" mass="20948">MPSLPTLAKIAGCGALLVSGAFSFTQWKIEEGLKSGAWYTESMRLLRAHRGAAGLLGEPIVDGRLDLGSNDTNFCDQTRAQFRVPVKDILVGLDCYWDLMKQGEIRLEGGPVAQETALGWIISGPKQKGYLHLWASRADGAWTVNRLELELATDASRKLLVHSNEDPPVAAQTETPSATSMVETPAGAAEPEAAS</sequence>
<organism evidence="2 3">
    <name type="scientific">Amphibalanus amphitrite</name>
    <name type="common">Striped barnacle</name>
    <name type="synonym">Balanus amphitrite</name>
    <dbReference type="NCBI Taxonomy" id="1232801"/>
    <lineage>
        <taxon>Eukaryota</taxon>
        <taxon>Metazoa</taxon>
        <taxon>Ecdysozoa</taxon>
        <taxon>Arthropoda</taxon>
        <taxon>Crustacea</taxon>
        <taxon>Multicrustacea</taxon>
        <taxon>Cirripedia</taxon>
        <taxon>Thoracica</taxon>
        <taxon>Thoracicalcarea</taxon>
        <taxon>Balanomorpha</taxon>
        <taxon>Balanoidea</taxon>
        <taxon>Balanidae</taxon>
        <taxon>Amphibalaninae</taxon>
        <taxon>Amphibalanus</taxon>
    </lineage>
</organism>
<dbReference type="PANTHER" id="PTHR47148">
    <property type="entry name" value="CYTOCHROME C OXIDASE ASSEMBLY FACTOR 1 HOMOLOG"/>
    <property type="match status" value="1"/>
</dbReference>
<keyword evidence="3" id="KW-1185">Reference proteome</keyword>
<name>A0A6A4VCW8_AMPAM</name>
<evidence type="ECO:0000256" key="1">
    <source>
        <dbReference type="SAM" id="MobiDB-lite"/>
    </source>
</evidence>
<protein>
    <submittedName>
        <fullName evidence="2">Uncharacterized protein</fullName>
    </submittedName>
</protein>
<accession>A0A6A4VCW8</accession>
<dbReference type="AlphaFoldDB" id="A0A6A4VCW8"/>
<feature type="compositionally biased region" description="Polar residues" evidence="1">
    <location>
        <begin position="172"/>
        <end position="182"/>
    </location>
</feature>
<comment type="caution">
    <text evidence="2">The sequence shown here is derived from an EMBL/GenBank/DDBJ whole genome shotgun (WGS) entry which is preliminary data.</text>
</comment>
<reference evidence="2 3" key="1">
    <citation type="submission" date="2019-07" db="EMBL/GenBank/DDBJ databases">
        <title>Draft genome assembly of a fouling barnacle, Amphibalanus amphitrite (Darwin, 1854): The first reference genome for Thecostraca.</title>
        <authorList>
            <person name="Kim W."/>
        </authorList>
    </citation>
    <scope>NUCLEOTIDE SEQUENCE [LARGE SCALE GENOMIC DNA]</scope>
    <source>
        <strain evidence="2">SNU_AA5</strain>
        <tissue evidence="2">Soma without cirri and trophi</tissue>
    </source>
</reference>
<dbReference type="GO" id="GO:0033617">
    <property type="term" value="P:mitochondrial respiratory chain complex IV assembly"/>
    <property type="evidence" value="ECO:0007669"/>
    <property type="project" value="TreeGrafter"/>
</dbReference>
<evidence type="ECO:0000313" key="2">
    <source>
        <dbReference type="EMBL" id="KAF0290989.1"/>
    </source>
</evidence>
<dbReference type="OrthoDB" id="10037790at2759"/>
<dbReference type="GO" id="GO:0005743">
    <property type="term" value="C:mitochondrial inner membrane"/>
    <property type="evidence" value="ECO:0007669"/>
    <property type="project" value="TreeGrafter"/>
</dbReference>
<evidence type="ECO:0000313" key="3">
    <source>
        <dbReference type="Proteomes" id="UP000440578"/>
    </source>
</evidence>
<dbReference type="Proteomes" id="UP000440578">
    <property type="component" value="Unassembled WGS sequence"/>
</dbReference>
<dbReference type="GO" id="GO:0032981">
    <property type="term" value="P:mitochondrial respiratory chain complex I assembly"/>
    <property type="evidence" value="ECO:0007669"/>
    <property type="project" value="TreeGrafter"/>
</dbReference>